<reference evidence="1 2" key="1">
    <citation type="submission" date="2024-10" db="EMBL/GenBank/DDBJ databases">
        <authorList>
            <person name="Kim D."/>
        </authorList>
    </citation>
    <scope>NUCLEOTIDE SEQUENCE [LARGE SCALE GENOMIC DNA]</scope>
    <source>
        <strain evidence="1">Taebaek</strain>
    </source>
</reference>
<dbReference type="AlphaFoldDB" id="A0ABD2JWQ2"/>
<name>A0ABD2JWQ2_HETSC</name>
<evidence type="ECO:0000313" key="1">
    <source>
        <dbReference type="EMBL" id="KAL3095013.1"/>
    </source>
</evidence>
<gene>
    <name evidence="1" type="ORF">niasHS_006364</name>
</gene>
<sequence length="130" mass="14843">MMVNQMNAMAKQDNPTEQQAKTLADFSKMMEEQGKTFALIFKSRATHFAVQNLFVEAILKTLSNLEVDGGSPRRSLPQHEFSTDQQFLHQIGNLVEQQNKLMVNQINAMAKQDNLTEDQTKNLEDLQNDE</sequence>
<comment type="caution">
    <text evidence="1">The sequence shown here is derived from an EMBL/GenBank/DDBJ whole genome shotgun (WGS) entry which is preliminary data.</text>
</comment>
<keyword evidence="2" id="KW-1185">Reference proteome</keyword>
<organism evidence="1 2">
    <name type="scientific">Heterodera schachtii</name>
    <name type="common">Sugarbeet cyst nematode worm</name>
    <name type="synonym">Tylenchus schachtii</name>
    <dbReference type="NCBI Taxonomy" id="97005"/>
    <lineage>
        <taxon>Eukaryota</taxon>
        <taxon>Metazoa</taxon>
        <taxon>Ecdysozoa</taxon>
        <taxon>Nematoda</taxon>
        <taxon>Chromadorea</taxon>
        <taxon>Rhabditida</taxon>
        <taxon>Tylenchina</taxon>
        <taxon>Tylenchomorpha</taxon>
        <taxon>Tylenchoidea</taxon>
        <taxon>Heteroderidae</taxon>
        <taxon>Heteroderinae</taxon>
        <taxon>Heterodera</taxon>
    </lineage>
</organism>
<accession>A0ABD2JWQ2</accession>
<evidence type="ECO:0000313" key="2">
    <source>
        <dbReference type="Proteomes" id="UP001620645"/>
    </source>
</evidence>
<protein>
    <submittedName>
        <fullName evidence="1">Uncharacterized protein</fullName>
    </submittedName>
</protein>
<dbReference type="EMBL" id="JBICCN010000085">
    <property type="protein sequence ID" value="KAL3095013.1"/>
    <property type="molecule type" value="Genomic_DNA"/>
</dbReference>
<dbReference type="Proteomes" id="UP001620645">
    <property type="component" value="Unassembled WGS sequence"/>
</dbReference>
<proteinExistence type="predicted"/>